<dbReference type="SUPFAM" id="SSF88874">
    <property type="entry name" value="Receptor-binding domain of short tail fibre protein gp12"/>
    <property type="match status" value="1"/>
</dbReference>
<proteinExistence type="predicted"/>
<feature type="compositionally biased region" description="Polar residues" evidence="1">
    <location>
        <begin position="15"/>
        <end position="24"/>
    </location>
</feature>
<evidence type="ECO:0000313" key="4">
    <source>
        <dbReference type="Proteomes" id="UP000634522"/>
    </source>
</evidence>
<name>A0ABX1NGH5_9RHOO</name>
<feature type="compositionally biased region" description="Low complexity" evidence="1">
    <location>
        <begin position="146"/>
        <end position="156"/>
    </location>
</feature>
<dbReference type="RefSeq" id="WP_169141131.1">
    <property type="nucleotide sequence ID" value="NZ_WTVS01000026.1"/>
</dbReference>
<dbReference type="EMBL" id="WTVS01000026">
    <property type="protein sequence ID" value="NMF98377.1"/>
    <property type="molecule type" value="Genomic_DNA"/>
</dbReference>
<protein>
    <recommendedName>
        <fullName evidence="2">Baseplate structural protein Gp10 C-terminal domain-containing protein</fullName>
    </recommendedName>
</protein>
<feature type="region of interest" description="Disordered" evidence="1">
    <location>
        <begin position="1"/>
        <end position="24"/>
    </location>
</feature>
<feature type="domain" description="Baseplate structural protein Gp10 C-terminal" evidence="2">
    <location>
        <begin position="82"/>
        <end position="257"/>
    </location>
</feature>
<evidence type="ECO:0000259" key="2">
    <source>
        <dbReference type="Pfam" id="PF21939"/>
    </source>
</evidence>
<dbReference type="Pfam" id="PF21939">
    <property type="entry name" value="Gp10_C"/>
    <property type="match status" value="1"/>
</dbReference>
<feature type="compositionally biased region" description="Polar residues" evidence="1">
    <location>
        <begin position="162"/>
        <end position="171"/>
    </location>
</feature>
<gene>
    <name evidence="3" type="ORF">GPA27_13380</name>
</gene>
<evidence type="ECO:0000313" key="3">
    <source>
        <dbReference type="EMBL" id="NMF98377.1"/>
    </source>
</evidence>
<sequence>MASVTFSSAVGGDGSTVTDDSNATTGLASGGHRVRFVPALTNTVNVAAFIVTKATAAAASAAAAAQSAIDAGNNAGVPLLNAFPVGAIYITAGNTNPSTWLGGTWALTAAGRALIGVGTLGTDTYAGGDTGGEARHTLTTSEMPSHSHGSATGGASVDHNHAGTTSADGQHSHTLNLNGYKYGAGIDVGRISTNDTGGLLNSITEGGSSIAEAGQHSHTFTTAGASADHAHAISAEGSGAAHENRMPYLAVYFWQRTA</sequence>
<keyword evidence="4" id="KW-1185">Reference proteome</keyword>
<reference evidence="3 4" key="1">
    <citation type="submission" date="2019-12" db="EMBL/GenBank/DDBJ databases">
        <title>Comparative genomics gives insights into the taxonomy of the Azoarcus-Aromatoleum group and reveals separate origins of nif in the plant-associated Azoarcus and non-plant-associated Aromatoleum sub-groups.</title>
        <authorList>
            <person name="Lafos M."/>
            <person name="Maluk M."/>
            <person name="Batista M."/>
            <person name="Junghare M."/>
            <person name="Carmona M."/>
            <person name="Faoro H."/>
            <person name="Cruz L.M."/>
            <person name="Battistoni F."/>
            <person name="De Souza E."/>
            <person name="Pedrosa F."/>
            <person name="Chen W.-M."/>
            <person name="Poole P.S."/>
            <person name="Dixon R.A."/>
            <person name="James E.K."/>
        </authorList>
    </citation>
    <scope>NUCLEOTIDE SEQUENCE [LARGE SCALE GENOMIC DNA]</scope>
    <source>
        <strain evidence="3 4">T</strain>
    </source>
</reference>
<evidence type="ECO:0000256" key="1">
    <source>
        <dbReference type="SAM" id="MobiDB-lite"/>
    </source>
</evidence>
<accession>A0ABX1NGH5</accession>
<comment type="caution">
    <text evidence="3">The sequence shown here is derived from an EMBL/GenBank/DDBJ whole genome shotgun (WGS) entry which is preliminary data.</text>
</comment>
<dbReference type="Proteomes" id="UP000634522">
    <property type="component" value="Unassembled WGS sequence"/>
</dbReference>
<dbReference type="InterPro" id="IPR053827">
    <property type="entry name" value="Gp10_C"/>
</dbReference>
<organism evidence="3 4">
    <name type="scientific">Aromatoleum toluolicum</name>
    <dbReference type="NCBI Taxonomy" id="90060"/>
    <lineage>
        <taxon>Bacteria</taxon>
        <taxon>Pseudomonadati</taxon>
        <taxon>Pseudomonadota</taxon>
        <taxon>Betaproteobacteria</taxon>
        <taxon>Rhodocyclales</taxon>
        <taxon>Rhodocyclaceae</taxon>
        <taxon>Aromatoleum</taxon>
    </lineage>
</organism>
<feature type="region of interest" description="Disordered" evidence="1">
    <location>
        <begin position="128"/>
        <end position="171"/>
    </location>
</feature>